<accession>A0A806TQ23</accession>
<name>A0A806TQ23_PRIMG</name>
<dbReference type="AlphaFoldDB" id="A0A806TQ23"/>
<organism evidence="1 2">
    <name type="scientific">Priestia megaterium Q3</name>
    <dbReference type="NCBI Taxonomy" id="1452722"/>
    <lineage>
        <taxon>Bacteria</taxon>
        <taxon>Bacillati</taxon>
        <taxon>Bacillota</taxon>
        <taxon>Bacilli</taxon>
        <taxon>Bacillales</taxon>
        <taxon>Bacillaceae</taxon>
        <taxon>Priestia</taxon>
    </lineage>
</organism>
<sequence>MINEPYGQHWKGHKGFRAIEGSGVYNHRFGGQEWNVPKCQLCGEDLHQILCFDLKDDRLSELRTSKLEELPLISCLNCSTVWEPQLFQLNPTTKNVTVLSQNDKGKWIQDEEDKIPVPLPYTKFKLINMLGEDIPVNEDAYYDAFDLFGREYICRVLGAPLYVENPNDISCPTCNHDMQYVSSITHDFEVDLVSVVDLFLGEMIIYFYFCKECLTLKTEVQGT</sequence>
<reference evidence="1 2" key="1">
    <citation type="submission" date="2015-01" db="EMBL/GenBank/DDBJ databases">
        <title>Genome sequence of bacillus megaterium Q3.</title>
        <authorList>
            <person name="Wang Y."/>
            <person name="Luo K."/>
            <person name="Bai L."/>
            <person name="Luo F."/>
        </authorList>
    </citation>
    <scope>NUCLEOTIDE SEQUENCE [LARGE SCALE GENOMIC DNA]</scope>
    <source>
        <strain evidence="1 2">Q3</strain>
    </source>
</reference>
<evidence type="ECO:0000313" key="1">
    <source>
        <dbReference type="EMBL" id="AKP76779.1"/>
    </source>
</evidence>
<proteinExistence type="predicted"/>
<dbReference type="Proteomes" id="UP000036410">
    <property type="component" value="Chromosome"/>
</dbReference>
<dbReference type="EMBL" id="CP010586">
    <property type="protein sequence ID" value="AKP76779.1"/>
    <property type="molecule type" value="Genomic_DNA"/>
</dbReference>
<protein>
    <submittedName>
        <fullName evidence="1">Uncharacterized protein</fullName>
    </submittedName>
</protein>
<dbReference type="RefSeq" id="WP_033578659.1">
    <property type="nucleotide sequence ID" value="NZ_CP010586.1"/>
</dbReference>
<evidence type="ECO:0000313" key="2">
    <source>
        <dbReference type="Proteomes" id="UP000036410"/>
    </source>
</evidence>
<gene>
    <name evidence="1" type="ORF">AS52_01814</name>
</gene>
<dbReference type="GeneID" id="48012380"/>